<keyword evidence="5" id="KW-0560">Oxidoreductase</keyword>
<sequence length="562" mass="61846">MSTSATPPPVLIVGGGPAGLIAALSLLQNGVPVRIVEKQPAFHTASRGTGAHSRSLEVYHFLGLLEDIHKVITPIIPMRSYKLPEGTEVIRTWKIWEPVQPTPDKPITNASGASIGQFVIEGIFRDHLAKFGVQVELATELVALEQDAEDVTATLKHTSGTGEETTETFRASYIIGADGARGITRKQIGATFEGQTKDADGHLWADVYVEGLSSEYWHLWSEPENFTVQMRPTHNKGEFHVGIVGFGWDPVYLMDEEKLVNFVHEKTGRRELKFSNFSSMNHWKPKMRMVNKFYSGRAFLVGDAAHVHSPTGGQGLNTSIQDSFNLAWKIALVYKGLAKPELLSSFEAERLPVVTLMLVATSGLYTHSVVSRHTAPKKDENGWLEWKNRALTMMDINYRWSPIVLDARGNGDDVDALKAKAYEGYPGEDVHAGDRAPGAPALIDAWGKATSLHEIFKPTLHTILVFYPETEEAAGQVDAVLETVKALPKDTCQVVILARRGAPTARCGATGYHDSQGHAFGFYHVEEGKLTVVAVRPDAYVGAFVYHADGLQTYFSRIFRSV</sequence>
<evidence type="ECO:0000256" key="1">
    <source>
        <dbReference type="ARBA" id="ARBA00001974"/>
    </source>
</evidence>
<reference evidence="7 8" key="1">
    <citation type="submission" date="2016-10" db="EMBL/GenBank/DDBJ databases">
        <title>Genome sequence of the basidiomycete white-rot fungus Trametes pubescens.</title>
        <authorList>
            <person name="Makela M.R."/>
            <person name="Granchi Z."/>
            <person name="Peng M."/>
            <person name="De Vries R.P."/>
            <person name="Grigoriev I."/>
            <person name="Riley R."/>
            <person name="Hilden K."/>
        </authorList>
    </citation>
    <scope>NUCLEOTIDE SEQUENCE [LARGE SCALE GENOMIC DNA]</scope>
    <source>
        <strain evidence="7 8">FBCC735</strain>
    </source>
</reference>
<dbReference type="OrthoDB" id="2690153at2759"/>
<dbReference type="InterPro" id="IPR050641">
    <property type="entry name" value="RIFMO-like"/>
</dbReference>
<proteinExistence type="inferred from homology"/>
<protein>
    <submittedName>
        <fullName evidence="7">Pentachlorophenol 4-monooxygenase</fullName>
    </submittedName>
</protein>
<dbReference type="InterPro" id="IPR036249">
    <property type="entry name" value="Thioredoxin-like_sf"/>
</dbReference>
<dbReference type="InterPro" id="IPR036188">
    <property type="entry name" value="FAD/NAD-bd_sf"/>
</dbReference>
<dbReference type="InterPro" id="IPR038220">
    <property type="entry name" value="PHOX_C_sf"/>
</dbReference>
<dbReference type="SUPFAM" id="SSF52833">
    <property type="entry name" value="Thioredoxin-like"/>
    <property type="match status" value="1"/>
</dbReference>
<dbReference type="STRING" id="154538.A0A1M2W0R3"/>
<comment type="caution">
    <text evidence="7">The sequence shown here is derived from an EMBL/GenBank/DDBJ whole genome shotgun (WGS) entry which is preliminary data.</text>
</comment>
<comment type="similarity">
    <text evidence="2">Belongs to the PheA/TfdB FAD monooxygenase family.</text>
</comment>
<gene>
    <name evidence="7" type="ORF">TRAPUB_9981</name>
</gene>
<evidence type="ECO:0000259" key="6">
    <source>
        <dbReference type="Pfam" id="PF01494"/>
    </source>
</evidence>
<evidence type="ECO:0000256" key="3">
    <source>
        <dbReference type="ARBA" id="ARBA00022630"/>
    </source>
</evidence>
<name>A0A1M2W0R3_TRAPU</name>
<organism evidence="7 8">
    <name type="scientific">Trametes pubescens</name>
    <name type="common">White-rot fungus</name>
    <dbReference type="NCBI Taxonomy" id="154538"/>
    <lineage>
        <taxon>Eukaryota</taxon>
        <taxon>Fungi</taxon>
        <taxon>Dikarya</taxon>
        <taxon>Basidiomycota</taxon>
        <taxon>Agaricomycotina</taxon>
        <taxon>Agaricomycetes</taxon>
        <taxon>Polyporales</taxon>
        <taxon>Polyporaceae</taxon>
        <taxon>Trametes</taxon>
    </lineage>
</organism>
<dbReference type="PRINTS" id="PR00420">
    <property type="entry name" value="RNGMNOXGNASE"/>
</dbReference>
<dbReference type="Pfam" id="PF01494">
    <property type="entry name" value="FAD_binding_3"/>
    <property type="match status" value="1"/>
</dbReference>
<feature type="domain" description="FAD-binding" evidence="6">
    <location>
        <begin position="9"/>
        <end position="358"/>
    </location>
</feature>
<evidence type="ECO:0000256" key="4">
    <source>
        <dbReference type="ARBA" id="ARBA00022827"/>
    </source>
</evidence>
<evidence type="ECO:0000313" key="8">
    <source>
        <dbReference type="Proteomes" id="UP000184267"/>
    </source>
</evidence>
<dbReference type="GO" id="GO:0071949">
    <property type="term" value="F:FAD binding"/>
    <property type="evidence" value="ECO:0007669"/>
    <property type="project" value="InterPro"/>
</dbReference>
<dbReference type="InterPro" id="IPR002938">
    <property type="entry name" value="FAD-bd"/>
</dbReference>
<dbReference type="AlphaFoldDB" id="A0A1M2W0R3"/>
<dbReference type="Proteomes" id="UP000184267">
    <property type="component" value="Unassembled WGS sequence"/>
</dbReference>
<evidence type="ECO:0000256" key="5">
    <source>
        <dbReference type="ARBA" id="ARBA00023002"/>
    </source>
</evidence>
<dbReference type="GO" id="GO:0016709">
    <property type="term" value="F:oxidoreductase activity, acting on paired donors, with incorporation or reduction of molecular oxygen, NAD(P)H as one donor, and incorporation of one atom of oxygen"/>
    <property type="evidence" value="ECO:0007669"/>
    <property type="project" value="UniProtKB-ARBA"/>
</dbReference>
<keyword evidence="7" id="KW-0503">Monooxygenase</keyword>
<dbReference type="OMA" id="EQTHEPP"/>
<dbReference type="PANTHER" id="PTHR43004">
    <property type="entry name" value="TRK SYSTEM POTASSIUM UPTAKE PROTEIN"/>
    <property type="match status" value="1"/>
</dbReference>
<dbReference type="SUPFAM" id="SSF51905">
    <property type="entry name" value="FAD/NAD(P)-binding domain"/>
    <property type="match status" value="1"/>
</dbReference>
<evidence type="ECO:0000313" key="7">
    <source>
        <dbReference type="EMBL" id="OJT13451.1"/>
    </source>
</evidence>
<keyword evidence="8" id="KW-1185">Reference proteome</keyword>
<keyword evidence="3" id="KW-0285">Flavoprotein</keyword>
<accession>A0A1M2W0R3</accession>
<dbReference type="PANTHER" id="PTHR43004:SF19">
    <property type="entry name" value="BINDING MONOOXYGENASE, PUTATIVE (JCVI)-RELATED"/>
    <property type="match status" value="1"/>
</dbReference>
<comment type="cofactor">
    <cofactor evidence="1">
        <name>FAD</name>
        <dbReference type="ChEBI" id="CHEBI:57692"/>
    </cofactor>
</comment>
<keyword evidence="4" id="KW-0274">FAD</keyword>
<dbReference type="Gene3D" id="3.30.9.10">
    <property type="entry name" value="D-Amino Acid Oxidase, subunit A, domain 2"/>
    <property type="match status" value="1"/>
</dbReference>
<evidence type="ECO:0000256" key="2">
    <source>
        <dbReference type="ARBA" id="ARBA00007801"/>
    </source>
</evidence>
<dbReference type="EMBL" id="MNAD01000406">
    <property type="protein sequence ID" value="OJT13451.1"/>
    <property type="molecule type" value="Genomic_DNA"/>
</dbReference>
<dbReference type="Gene3D" id="3.50.50.60">
    <property type="entry name" value="FAD/NAD(P)-binding domain"/>
    <property type="match status" value="1"/>
</dbReference>
<dbReference type="Gene3D" id="3.40.30.20">
    <property type="match status" value="1"/>
</dbReference>